<accession>A0ABR7MC68</accession>
<organism evidence="4 5">
    <name type="scientific">Flavihumibacter stibioxidans</name>
    <dbReference type="NCBI Taxonomy" id="1834163"/>
    <lineage>
        <taxon>Bacteria</taxon>
        <taxon>Pseudomonadati</taxon>
        <taxon>Bacteroidota</taxon>
        <taxon>Chitinophagia</taxon>
        <taxon>Chitinophagales</taxon>
        <taxon>Chitinophagaceae</taxon>
        <taxon>Flavihumibacter</taxon>
    </lineage>
</organism>
<evidence type="ECO:0000256" key="1">
    <source>
        <dbReference type="ARBA" id="ARBA00022553"/>
    </source>
</evidence>
<keyword evidence="3" id="KW-0732">Signal</keyword>
<keyword evidence="5" id="KW-1185">Reference proteome</keyword>
<dbReference type="PANTHER" id="PTHR10151">
    <property type="entry name" value="ECTONUCLEOTIDE PYROPHOSPHATASE/PHOSPHODIESTERASE"/>
    <property type="match status" value="1"/>
</dbReference>
<dbReference type="RefSeq" id="WP_187257867.1">
    <property type="nucleotide sequence ID" value="NZ_JBHULF010000020.1"/>
</dbReference>
<dbReference type="NCBIfam" id="NF042991">
    <property type="entry name" value="alk_phos_PafA"/>
    <property type="match status" value="1"/>
</dbReference>
<dbReference type="PIRSF" id="PIRSF031924">
    <property type="entry name" value="Pi-irrepressible_AP"/>
    <property type="match status" value="1"/>
</dbReference>
<gene>
    <name evidence="4" type="ORF">BC349_15930</name>
</gene>
<protein>
    <submittedName>
        <fullName evidence="4">Nucleotide pyrophosphatase</fullName>
    </submittedName>
</protein>
<sequence>MSLRFLLILIFSASLSVSFSQQKSTGAGAETVKPKLVVGLVVDQMRWDFLYRYSDRYKPDGGFRRLLSHGFSNENTFIPYSPTVTACGHSTIYTGTVPAISGITGNAWYDQREQRVMYCTEDKSVKTVGSTTASGEMSPRNMHTTTIGDELRLATNFRSKVIGVAIKDRGGILPAGHSANGAYWYDSKSGNWITSTYYRNDLPAWVSGYNQGKHVDKYYETGWSTLYPVETYINSSKGENTWEAKPFGSAALAHPYNFKNFIGKNYGVVASTPFGNTMTLEMAKAAVKGEELGQGKETDMLTVSLSSPDYIGHAFGPNSIEVEDCYLRLDKDLGDFLNFLDKEIGQGQYLLFLSADHGVAHIPGFMKANKIPAGTFDDGAVMDSLNSKLKEKFGQEDLVISMFNYQVHLNHNLIDSLKLDKEDITNAVIRMMKKQPEVSRVFELEELAETTLPEKLKSMIANGYHPNRSGDIQFVLYPQYIDGGPTGTTHGMWNPYDAHIPLVWYGWNIKPGKSNSEVYMTDIAPTIAAMLRIQMPNGTVGKPIEALLK</sequence>
<dbReference type="CDD" id="cd16016">
    <property type="entry name" value="AP-SPAP"/>
    <property type="match status" value="1"/>
</dbReference>
<dbReference type="InterPro" id="IPR002591">
    <property type="entry name" value="Phosphodiest/P_Trfase"/>
</dbReference>
<dbReference type="Proteomes" id="UP000765802">
    <property type="component" value="Unassembled WGS sequence"/>
</dbReference>
<evidence type="ECO:0000256" key="3">
    <source>
        <dbReference type="ARBA" id="ARBA00022729"/>
    </source>
</evidence>
<name>A0ABR7MC68_9BACT</name>
<keyword evidence="1" id="KW-0597">Phosphoprotein</keyword>
<dbReference type="Gene3D" id="3.40.720.10">
    <property type="entry name" value="Alkaline Phosphatase, subunit A"/>
    <property type="match status" value="1"/>
</dbReference>
<dbReference type="InterPro" id="IPR017850">
    <property type="entry name" value="Alkaline_phosphatase_core_sf"/>
</dbReference>
<evidence type="ECO:0000313" key="4">
    <source>
        <dbReference type="EMBL" id="MBC6492551.1"/>
    </source>
</evidence>
<reference evidence="4 5" key="1">
    <citation type="submission" date="2016-07" db="EMBL/GenBank/DDBJ databases">
        <title>Genome analysis of Flavihumibacter stibioxidans YS-17.</title>
        <authorList>
            <person name="Shi K."/>
            <person name="Han Y."/>
            <person name="Wang G."/>
        </authorList>
    </citation>
    <scope>NUCLEOTIDE SEQUENCE [LARGE SCALE GENOMIC DNA]</scope>
    <source>
        <strain evidence="4 5">YS-17</strain>
    </source>
</reference>
<dbReference type="Pfam" id="PF01663">
    <property type="entry name" value="Phosphodiest"/>
    <property type="match status" value="1"/>
</dbReference>
<dbReference type="SUPFAM" id="SSF53649">
    <property type="entry name" value="Alkaline phosphatase-like"/>
    <property type="match status" value="1"/>
</dbReference>
<keyword evidence="2" id="KW-0479">Metal-binding</keyword>
<dbReference type="Gene3D" id="3.30.1360.150">
    <property type="match status" value="1"/>
</dbReference>
<evidence type="ECO:0000313" key="5">
    <source>
        <dbReference type="Proteomes" id="UP000765802"/>
    </source>
</evidence>
<proteinExistence type="predicted"/>
<comment type="caution">
    <text evidence="4">The sequence shown here is derived from an EMBL/GenBank/DDBJ whole genome shotgun (WGS) entry which is preliminary data.</text>
</comment>
<dbReference type="EMBL" id="MBUA01000028">
    <property type="protein sequence ID" value="MBC6492551.1"/>
    <property type="molecule type" value="Genomic_DNA"/>
</dbReference>
<dbReference type="PANTHER" id="PTHR10151:SF120">
    <property type="entry name" value="BIS(5'-ADENOSYL)-TRIPHOSPHATASE"/>
    <property type="match status" value="1"/>
</dbReference>
<dbReference type="InterPro" id="IPR026263">
    <property type="entry name" value="Alkaline_phosphatase_prok"/>
</dbReference>
<evidence type="ECO:0000256" key="2">
    <source>
        <dbReference type="ARBA" id="ARBA00022723"/>
    </source>
</evidence>